<gene>
    <name evidence="1" type="ORF">GCM10011519_33740</name>
</gene>
<keyword evidence="2" id="KW-1185">Reference proteome</keyword>
<evidence type="ECO:0000313" key="1">
    <source>
        <dbReference type="EMBL" id="GGF57030.1"/>
    </source>
</evidence>
<dbReference type="Proteomes" id="UP000649179">
    <property type="component" value="Unassembled WGS sequence"/>
</dbReference>
<evidence type="ECO:0000313" key="2">
    <source>
        <dbReference type="Proteomes" id="UP000649179"/>
    </source>
</evidence>
<name>A0A917BW83_9ACTN</name>
<reference evidence="1" key="1">
    <citation type="journal article" date="2014" name="Int. J. Syst. Evol. Microbiol.">
        <title>Complete genome sequence of Corynebacterium casei LMG S-19264T (=DSM 44701T), isolated from a smear-ripened cheese.</title>
        <authorList>
            <consortium name="US DOE Joint Genome Institute (JGI-PGF)"/>
            <person name="Walter F."/>
            <person name="Albersmeier A."/>
            <person name="Kalinowski J."/>
            <person name="Ruckert C."/>
        </authorList>
    </citation>
    <scope>NUCLEOTIDE SEQUENCE</scope>
    <source>
        <strain evidence="1">CGMCC 1.16067</strain>
    </source>
</reference>
<dbReference type="RefSeq" id="WP_188781260.1">
    <property type="nucleotide sequence ID" value="NZ_BMKQ01000002.1"/>
</dbReference>
<reference evidence="1" key="2">
    <citation type="submission" date="2020-09" db="EMBL/GenBank/DDBJ databases">
        <authorList>
            <person name="Sun Q."/>
            <person name="Zhou Y."/>
        </authorList>
    </citation>
    <scope>NUCLEOTIDE SEQUENCE</scope>
    <source>
        <strain evidence="1">CGMCC 1.16067</strain>
    </source>
</reference>
<accession>A0A917BW83</accession>
<protein>
    <submittedName>
        <fullName evidence="1">Uncharacterized protein</fullName>
    </submittedName>
</protein>
<sequence length="286" mass="31629">MLSFLHTDDYEDLAVGLADPAHDVPAILYGPAWREAISFDDDFGVFRKARGFPKPVRLARYLEPLLSGRVAHDGRPRGNDSARSAGWWARSEASEPWAPVSLGQVVTALSEVADALLVEAQRLARESNATVLAIRAEEPPLRHHRTRLQQAEEEQIRRGAVKASASSLSGLLAGGPSRFGETARVLREDPDRFGLPSTALVEHVGAWFAQTARAEGWGSGPRGRVKSSDVWLAYRDTPRALPQPDFFRLLEDSIGPRIRDREYAVPSWIHDEATTTTDPHEERKSA</sequence>
<comment type="caution">
    <text evidence="1">The sequence shown here is derived from an EMBL/GenBank/DDBJ whole genome shotgun (WGS) entry which is preliminary data.</text>
</comment>
<organism evidence="1 2">
    <name type="scientific">Marmoricola endophyticus</name>
    <dbReference type="NCBI Taxonomy" id="2040280"/>
    <lineage>
        <taxon>Bacteria</taxon>
        <taxon>Bacillati</taxon>
        <taxon>Actinomycetota</taxon>
        <taxon>Actinomycetes</taxon>
        <taxon>Propionibacteriales</taxon>
        <taxon>Nocardioidaceae</taxon>
        <taxon>Marmoricola</taxon>
    </lineage>
</organism>
<proteinExistence type="predicted"/>
<dbReference type="AlphaFoldDB" id="A0A917BW83"/>
<dbReference type="EMBL" id="BMKQ01000002">
    <property type="protein sequence ID" value="GGF57030.1"/>
    <property type="molecule type" value="Genomic_DNA"/>
</dbReference>